<dbReference type="STRING" id="333673.A0A3M0L090"/>
<evidence type="ECO:0000256" key="8">
    <source>
        <dbReference type="ARBA" id="ARBA00049527"/>
    </source>
</evidence>
<comment type="similarity">
    <text evidence="2">Belongs to the AB hydrolase superfamily. LDAH family.</text>
</comment>
<evidence type="ECO:0000256" key="6">
    <source>
        <dbReference type="ARBA" id="ARBA00031924"/>
    </source>
</evidence>
<dbReference type="Proteomes" id="UP000269221">
    <property type="component" value="Unassembled WGS sequence"/>
</dbReference>
<dbReference type="SUPFAM" id="SSF53474">
    <property type="entry name" value="alpha/beta-Hydrolases"/>
    <property type="match status" value="1"/>
</dbReference>
<evidence type="ECO:0000256" key="1">
    <source>
        <dbReference type="ARBA" id="ARBA00004502"/>
    </source>
</evidence>
<organism evidence="9 10">
    <name type="scientific">Hirundo rustica rustica</name>
    <dbReference type="NCBI Taxonomy" id="333673"/>
    <lineage>
        <taxon>Eukaryota</taxon>
        <taxon>Metazoa</taxon>
        <taxon>Chordata</taxon>
        <taxon>Craniata</taxon>
        <taxon>Vertebrata</taxon>
        <taxon>Euteleostomi</taxon>
        <taxon>Archelosauria</taxon>
        <taxon>Archosauria</taxon>
        <taxon>Dinosauria</taxon>
        <taxon>Saurischia</taxon>
        <taxon>Theropoda</taxon>
        <taxon>Coelurosauria</taxon>
        <taxon>Aves</taxon>
        <taxon>Neognathae</taxon>
        <taxon>Neoaves</taxon>
        <taxon>Telluraves</taxon>
        <taxon>Australaves</taxon>
        <taxon>Passeriformes</taxon>
        <taxon>Sylvioidea</taxon>
        <taxon>Hirundinidae</taxon>
        <taxon>Hirundo</taxon>
    </lineage>
</organism>
<evidence type="ECO:0000313" key="9">
    <source>
        <dbReference type="EMBL" id="RMC17174.1"/>
    </source>
</evidence>
<evidence type="ECO:0000313" key="10">
    <source>
        <dbReference type="Proteomes" id="UP000269221"/>
    </source>
</evidence>
<evidence type="ECO:0000256" key="5">
    <source>
        <dbReference type="ARBA" id="ARBA00022801"/>
    </source>
</evidence>
<comment type="catalytic activity">
    <reaction evidence="8">
        <text>a cholesterol ester + H2O = cholesterol + a fatty acid + H(+)</text>
        <dbReference type="Rhea" id="RHEA:36403"/>
        <dbReference type="ChEBI" id="CHEBI:15377"/>
        <dbReference type="ChEBI" id="CHEBI:15378"/>
        <dbReference type="ChEBI" id="CHEBI:16113"/>
        <dbReference type="ChEBI" id="CHEBI:17002"/>
        <dbReference type="ChEBI" id="CHEBI:28868"/>
        <dbReference type="EC" id="3.1.1.13"/>
    </reaction>
    <physiologicalReaction direction="left-to-right" evidence="8">
        <dbReference type="Rhea" id="RHEA:36404"/>
    </physiologicalReaction>
</comment>
<sequence length="321" mass="35202">MPSAPQVSPAGRNVCALVCCYSPGALVQFPAAPLGVLDDCWLNMSQEHAQVAKKANGILAHIKKNIASRTRPCFLTRSVSLSLSSSQLWASNMRAVSEEPVPLHEEFIYCCGAATHVLKCGPWKDLSKDESKNLPRLLFMIIPGNPGLAGYYRTFIQALYCGLNQQYPVWVVSHAGHCKPPSGMEMIEDTDIKELEDVFGLNGQVEHKLNFLKKNVSKDIKLVLIAHSIGCYITLEMMKRASELQVRGCKVEMSSWQIKAFEGNTNVGVQGIPLAALEGQRPGQGVWDPGPEPRGTLALISVRGKGFLHCGKDCKPQECER</sequence>
<dbReference type="InterPro" id="IPR019363">
    <property type="entry name" value="LDAH"/>
</dbReference>
<dbReference type="AlphaFoldDB" id="A0A3M0L090"/>
<evidence type="ECO:0000256" key="4">
    <source>
        <dbReference type="ARBA" id="ARBA00022677"/>
    </source>
</evidence>
<evidence type="ECO:0000256" key="2">
    <source>
        <dbReference type="ARBA" id="ARBA00008300"/>
    </source>
</evidence>
<dbReference type="Gene3D" id="3.40.50.1820">
    <property type="entry name" value="alpha/beta hydrolase"/>
    <property type="match status" value="1"/>
</dbReference>
<protein>
    <recommendedName>
        <fullName evidence="3">Lipid droplet-associated hydrolase</fullName>
        <ecNumber evidence="7">3.1.1.13</ecNumber>
    </recommendedName>
    <alternativeName>
        <fullName evidence="6">Lipid droplet-associated serine hydrolase</fullName>
    </alternativeName>
</protein>
<dbReference type="GO" id="GO:0005811">
    <property type="term" value="C:lipid droplet"/>
    <property type="evidence" value="ECO:0007669"/>
    <property type="project" value="UniProtKB-SubCell"/>
</dbReference>
<name>A0A3M0L090_HIRRU</name>
<reference evidence="9 10" key="1">
    <citation type="submission" date="2018-07" db="EMBL/GenBank/DDBJ databases">
        <title>A high quality draft genome assembly of the barn swallow (H. rustica rustica).</title>
        <authorList>
            <person name="Formenti G."/>
            <person name="Chiara M."/>
            <person name="Poveda L."/>
            <person name="Francoijs K.-J."/>
            <person name="Bonisoli-Alquati A."/>
            <person name="Canova L."/>
            <person name="Gianfranceschi L."/>
            <person name="Horner D.S."/>
            <person name="Saino N."/>
        </authorList>
    </citation>
    <scope>NUCLEOTIDE SEQUENCE [LARGE SCALE GENOMIC DNA]</scope>
    <source>
        <strain evidence="9">Chelidonia</strain>
        <tissue evidence="9">Blood</tissue>
    </source>
</reference>
<dbReference type="EMBL" id="QRBI01000099">
    <property type="protein sequence ID" value="RMC17174.1"/>
    <property type="molecule type" value="Genomic_DNA"/>
</dbReference>
<dbReference type="GO" id="GO:0004771">
    <property type="term" value="F:sterol ester esterase activity"/>
    <property type="evidence" value="ECO:0007669"/>
    <property type="project" value="UniProtKB-EC"/>
</dbReference>
<dbReference type="InterPro" id="IPR029058">
    <property type="entry name" value="AB_hydrolase_fold"/>
</dbReference>
<comment type="caution">
    <text evidence="9">The sequence shown here is derived from an EMBL/GenBank/DDBJ whole genome shotgun (WGS) entry which is preliminary data.</text>
</comment>
<dbReference type="GO" id="GO:0019915">
    <property type="term" value="P:lipid storage"/>
    <property type="evidence" value="ECO:0007669"/>
    <property type="project" value="InterPro"/>
</dbReference>
<keyword evidence="4" id="KW-0551">Lipid droplet</keyword>
<dbReference type="EC" id="3.1.1.13" evidence="7"/>
<dbReference type="PANTHER" id="PTHR13390">
    <property type="entry name" value="LIPASE"/>
    <property type="match status" value="1"/>
</dbReference>
<gene>
    <name evidence="9" type="ORF">DUI87_05751</name>
</gene>
<comment type="subcellular location">
    <subcellularLocation>
        <location evidence="1">Lipid droplet</location>
    </subcellularLocation>
</comment>
<proteinExistence type="inferred from homology"/>
<accession>A0A3M0L090</accession>
<dbReference type="Pfam" id="PF10230">
    <property type="entry name" value="LIDHydrolase"/>
    <property type="match status" value="1"/>
</dbReference>
<dbReference type="OrthoDB" id="448051at2759"/>
<evidence type="ECO:0000256" key="3">
    <source>
        <dbReference type="ARBA" id="ARBA00019242"/>
    </source>
</evidence>
<evidence type="ECO:0000256" key="7">
    <source>
        <dbReference type="ARBA" id="ARBA00039150"/>
    </source>
</evidence>
<keyword evidence="10" id="KW-1185">Reference proteome</keyword>
<keyword evidence="5" id="KW-0378">Hydrolase</keyword>
<dbReference type="PANTHER" id="PTHR13390:SF0">
    <property type="entry name" value="LIPID DROPLET-ASSOCIATED HYDROLASE"/>
    <property type="match status" value="1"/>
</dbReference>